<feature type="compositionally biased region" description="Basic and acidic residues" evidence="1">
    <location>
        <begin position="369"/>
        <end position="392"/>
    </location>
</feature>
<comment type="caution">
    <text evidence="2">The sequence shown here is derived from an EMBL/GenBank/DDBJ whole genome shotgun (WGS) entry which is preliminary data.</text>
</comment>
<organism evidence="2 3">
    <name type="scientific">Aquatica leii</name>
    <dbReference type="NCBI Taxonomy" id="1421715"/>
    <lineage>
        <taxon>Eukaryota</taxon>
        <taxon>Metazoa</taxon>
        <taxon>Ecdysozoa</taxon>
        <taxon>Arthropoda</taxon>
        <taxon>Hexapoda</taxon>
        <taxon>Insecta</taxon>
        <taxon>Pterygota</taxon>
        <taxon>Neoptera</taxon>
        <taxon>Endopterygota</taxon>
        <taxon>Coleoptera</taxon>
        <taxon>Polyphaga</taxon>
        <taxon>Elateriformia</taxon>
        <taxon>Elateroidea</taxon>
        <taxon>Lampyridae</taxon>
        <taxon>Luciolinae</taxon>
        <taxon>Aquatica</taxon>
    </lineage>
</organism>
<feature type="region of interest" description="Disordered" evidence="1">
    <location>
        <begin position="533"/>
        <end position="575"/>
    </location>
</feature>
<evidence type="ECO:0000313" key="2">
    <source>
        <dbReference type="EMBL" id="KAK4887437.1"/>
    </source>
</evidence>
<dbReference type="Proteomes" id="UP001353858">
    <property type="component" value="Unassembled WGS sequence"/>
</dbReference>
<feature type="compositionally biased region" description="Acidic residues" evidence="1">
    <location>
        <begin position="549"/>
        <end position="561"/>
    </location>
</feature>
<evidence type="ECO:0000313" key="3">
    <source>
        <dbReference type="Proteomes" id="UP001353858"/>
    </source>
</evidence>
<sequence>MTQGIGREIYIRNECAVCNVVVVKSINHVYIKLGREFVNVDVYVLDDGTHINSIADIIDVEKRYCGRVIDFGHAYTVSLQEVRLSGLLFQTAKNVLTAYKEQLSVQNLDSDKISHALQNIYSINNDNHKDEVNSGQVNPPTGIYEVNTNGVLVLIQDKVDVTENEIGTVMSIDNPQHDLVLIQDEVDVTENEIGTVTEDAPATSTEESTKALEHLSDNICESFNLEKDIESDGSGVDENTTFGTNDLSDFHILFRAAGILRDAMIAFDRQTDEFPTPESINKKQFEDQIPNKLHLFISWLIDAKLFLEHINMPRRSITVDELIHNLVDYFNQEKQNNGPLIPLTAVHARVSDALKIDTKTSSNALRRHQNQDENKENEPQRKSLKTKHMDERQKSEIRTTIYNMYINHEHVTLDTLLTKIKEEVLKNARKAANAKKAKLPKINSFFRPKASTSNQDFFMSIERYTTEPESSFEIDSVSDNVSEESQCEKNENIETNSTSALRKSTVLKTDQGHYDPNGVLTDEQKRFLVANEPCRPLGPFPKDNKDEEFAGPDSDDDELEGEANNFNDVENSDDILQTPDALAVVAESNVLEEAPLLRESHQSTIRHVEFSG</sequence>
<dbReference type="AlphaFoldDB" id="A0AAN7Q9T6"/>
<protein>
    <submittedName>
        <fullName evidence="2">Uncharacterized protein</fullName>
    </submittedName>
</protein>
<evidence type="ECO:0000256" key="1">
    <source>
        <dbReference type="SAM" id="MobiDB-lite"/>
    </source>
</evidence>
<name>A0AAN7Q9T6_9COLE</name>
<reference evidence="3" key="1">
    <citation type="submission" date="2023-01" db="EMBL/GenBank/DDBJ databases">
        <title>Key to firefly adult light organ development and bioluminescence: homeobox transcription factors regulate luciferase expression and transportation to peroxisome.</title>
        <authorList>
            <person name="Fu X."/>
        </authorList>
    </citation>
    <scope>NUCLEOTIDE SEQUENCE [LARGE SCALE GENOMIC DNA]</scope>
</reference>
<dbReference type="EMBL" id="JARPUR010000001">
    <property type="protein sequence ID" value="KAK4887437.1"/>
    <property type="molecule type" value="Genomic_DNA"/>
</dbReference>
<accession>A0AAN7Q9T6</accession>
<keyword evidence="3" id="KW-1185">Reference proteome</keyword>
<proteinExistence type="predicted"/>
<feature type="region of interest" description="Disordered" evidence="1">
    <location>
        <begin position="357"/>
        <end position="392"/>
    </location>
</feature>
<gene>
    <name evidence="2" type="ORF">RN001_003708</name>
</gene>